<name>A0ABU6VW87_9FABA</name>
<keyword evidence="2" id="KW-1185">Reference proteome</keyword>
<gene>
    <name evidence="1" type="ORF">PIB30_102871</name>
</gene>
<accession>A0ABU6VW87</accession>
<protein>
    <submittedName>
        <fullName evidence="1">Uncharacterized protein</fullName>
    </submittedName>
</protein>
<comment type="caution">
    <text evidence="1">The sequence shown here is derived from an EMBL/GenBank/DDBJ whole genome shotgun (WGS) entry which is preliminary data.</text>
</comment>
<reference evidence="1 2" key="1">
    <citation type="journal article" date="2023" name="Plants (Basel)">
        <title>Bridging the Gap: Combining Genomics and Transcriptomics Approaches to Understand Stylosanthes scabra, an Orphan Legume from the Brazilian Caatinga.</title>
        <authorList>
            <person name="Ferreira-Neto J.R.C."/>
            <person name="da Silva M.D."/>
            <person name="Binneck E."/>
            <person name="de Melo N.F."/>
            <person name="da Silva R.H."/>
            <person name="de Melo A.L.T.M."/>
            <person name="Pandolfi V."/>
            <person name="Bustamante F.O."/>
            <person name="Brasileiro-Vidal A.C."/>
            <person name="Benko-Iseppon A.M."/>
        </authorList>
    </citation>
    <scope>NUCLEOTIDE SEQUENCE [LARGE SCALE GENOMIC DNA]</scope>
    <source>
        <tissue evidence="1">Leaves</tissue>
    </source>
</reference>
<evidence type="ECO:0000313" key="1">
    <source>
        <dbReference type="EMBL" id="MED6177937.1"/>
    </source>
</evidence>
<dbReference type="EMBL" id="JASCZI010154276">
    <property type="protein sequence ID" value="MED6177937.1"/>
    <property type="molecule type" value="Genomic_DNA"/>
</dbReference>
<organism evidence="1 2">
    <name type="scientific">Stylosanthes scabra</name>
    <dbReference type="NCBI Taxonomy" id="79078"/>
    <lineage>
        <taxon>Eukaryota</taxon>
        <taxon>Viridiplantae</taxon>
        <taxon>Streptophyta</taxon>
        <taxon>Embryophyta</taxon>
        <taxon>Tracheophyta</taxon>
        <taxon>Spermatophyta</taxon>
        <taxon>Magnoliopsida</taxon>
        <taxon>eudicotyledons</taxon>
        <taxon>Gunneridae</taxon>
        <taxon>Pentapetalae</taxon>
        <taxon>rosids</taxon>
        <taxon>fabids</taxon>
        <taxon>Fabales</taxon>
        <taxon>Fabaceae</taxon>
        <taxon>Papilionoideae</taxon>
        <taxon>50 kb inversion clade</taxon>
        <taxon>dalbergioids sensu lato</taxon>
        <taxon>Dalbergieae</taxon>
        <taxon>Pterocarpus clade</taxon>
        <taxon>Stylosanthes</taxon>
    </lineage>
</organism>
<dbReference type="Proteomes" id="UP001341840">
    <property type="component" value="Unassembled WGS sequence"/>
</dbReference>
<evidence type="ECO:0000313" key="2">
    <source>
        <dbReference type="Proteomes" id="UP001341840"/>
    </source>
</evidence>
<proteinExistence type="predicted"/>
<sequence length="102" mass="11878">MKAISDYFVYKGKDVIYHKNEKNKVKTLYNEHSYGKDQVSNLAIRAWCTSKLVKRLATQPDMKPRHAMDFMIEEYNLQLNPRMLSRALKAAREEVVGNEAAQ</sequence>